<organism evidence="1 2">
    <name type="scientific">Marinibactrum halimedae</name>
    <dbReference type="NCBI Taxonomy" id="1444977"/>
    <lineage>
        <taxon>Bacteria</taxon>
        <taxon>Pseudomonadati</taxon>
        <taxon>Pseudomonadota</taxon>
        <taxon>Gammaproteobacteria</taxon>
        <taxon>Cellvibrionales</taxon>
        <taxon>Cellvibrionaceae</taxon>
        <taxon>Marinibactrum</taxon>
    </lineage>
</organism>
<name>A0AA37T7B1_9GAMM</name>
<gene>
    <name evidence="1" type="ORF">GCM10007877_20680</name>
</gene>
<dbReference type="AlphaFoldDB" id="A0AA37T7B1"/>
<proteinExistence type="predicted"/>
<evidence type="ECO:0000313" key="1">
    <source>
        <dbReference type="EMBL" id="GLS26353.1"/>
    </source>
</evidence>
<dbReference type="Proteomes" id="UP001156870">
    <property type="component" value="Unassembled WGS sequence"/>
</dbReference>
<dbReference type="Pfam" id="PF12119">
    <property type="entry name" value="DUF3581"/>
    <property type="match status" value="1"/>
</dbReference>
<dbReference type="InterPro" id="IPR021974">
    <property type="entry name" value="DUF3581"/>
</dbReference>
<accession>A0AA37T7B1</accession>
<comment type="caution">
    <text evidence="1">The sequence shown here is derived from an EMBL/GenBank/DDBJ whole genome shotgun (WGS) entry which is preliminary data.</text>
</comment>
<protein>
    <recommendedName>
        <fullName evidence="3">DUF3581 family protein</fullName>
    </recommendedName>
</protein>
<evidence type="ECO:0008006" key="3">
    <source>
        <dbReference type="Google" id="ProtNLM"/>
    </source>
</evidence>
<evidence type="ECO:0000313" key="2">
    <source>
        <dbReference type="Proteomes" id="UP001156870"/>
    </source>
</evidence>
<dbReference type="RefSeq" id="WP_232594768.1">
    <property type="nucleotide sequence ID" value="NZ_BSPD01000045.1"/>
</dbReference>
<dbReference type="EMBL" id="BSPD01000045">
    <property type="protein sequence ID" value="GLS26353.1"/>
    <property type="molecule type" value="Genomic_DNA"/>
</dbReference>
<keyword evidence="2" id="KW-1185">Reference proteome</keyword>
<sequence>MDLNDFFQNTDSTVRISPEQASRFAKQIAGDFNPIHNPDSKRFCVPGDLLFAVALNKLGLRSSMTFQFEGMVGKDTPLLFPETLVDGAASVTDDNSDKTFLQISAEGETLQNQESILKFVKSYVSYSGHNFPHILLPLVKEHEVMINTARPLVIYESMHFELTQFDFNDVNLEQTKATLDINGKRGDVVLDFDIKDGDTLIGKGYKKLILSGLRPYEDAPMAQLVKDYESWKAEYLQENSQ</sequence>
<reference evidence="1 2" key="1">
    <citation type="journal article" date="2014" name="Int. J. Syst. Evol. Microbiol.">
        <title>Complete genome sequence of Corynebacterium casei LMG S-19264T (=DSM 44701T), isolated from a smear-ripened cheese.</title>
        <authorList>
            <consortium name="US DOE Joint Genome Institute (JGI-PGF)"/>
            <person name="Walter F."/>
            <person name="Albersmeier A."/>
            <person name="Kalinowski J."/>
            <person name="Ruckert C."/>
        </authorList>
    </citation>
    <scope>NUCLEOTIDE SEQUENCE [LARGE SCALE GENOMIC DNA]</scope>
    <source>
        <strain evidence="1 2">NBRC 110095</strain>
    </source>
</reference>